<evidence type="ECO:0000256" key="9">
    <source>
        <dbReference type="PROSITE-ProRule" id="PRU00104"/>
    </source>
</evidence>
<name>A0A6G0WF28_9STRA</name>
<dbReference type="InterPro" id="IPR036116">
    <property type="entry name" value="FN3_sf"/>
</dbReference>
<evidence type="ECO:0000256" key="10">
    <source>
        <dbReference type="SAM" id="MobiDB-lite"/>
    </source>
</evidence>
<evidence type="ECO:0000256" key="5">
    <source>
        <dbReference type="ARBA" id="ARBA00022723"/>
    </source>
</evidence>
<keyword evidence="11" id="KW-0812">Transmembrane</keyword>
<dbReference type="SMART" id="SM00228">
    <property type="entry name" value="PDZ"/>
    <property type="match status" value="1"/>
</dbReference>
<dbReference type="SMART" id="SM00119">
    <property type="entry name" value="HECTc"/>
    <property type="match status" value="1"/>
</dbReference>
<dbReference type="InterPro" id="IPR003961">
    <property type="entry name" value="FN3_dom"/>
</dbReference>
<keyword evidence="16" id="KW-1185">Reference proteome</keyword>
<evidence type="ECO:0000259" key="14">
    <source>
        <dbReference type="PROSITE" id="PS50853"/>
    </source>
</evidence>
<feature type="domain" description="HECT" evidence="13">
    <location>
        <begin position="245"/>
        <end position="578"/>
    </location>
</feature>
<dbReference type="PANTHER" id="PTHR11254">
    <property type="entry name" value="HECT DOMAIN UBIQUITIN-PROTEIN LIGASE"/>
    <property type="match status" value="1"/>
</dbReference>
<feature type="domain" description="Fibronectin type-III" evidence="14">
    <location>
        <begin position="813"/>
        <end position="909"/>
    </location>
</feature>
<keyword evidence="8" id="KW-0862">Zinc</keyword>
<feature type="transmembrane region" description="Helical" evidence="11">
    <location>
        <begin position="32"/>
        <end position="52"/>
    </location>
</feature>
<dbReference type="PROSITE" id="PS50853">
    <property type="entry name" value="FN3"/>
    <property type="match status" value="2"/>
</dbReference>
<dbReference type="Gene3D" id="3.30.2160.10">
    <property type="entry name" value="Hect, E3 ligase catalytic domain"/>
    <property type="match status" value="1"/>
</dbReference>
<comment type="catalytic activity">
    <reaction evidence="1">
        <text>S-ubiquitinyl-[E2 ubiquitin-conjugating enzyme]-L-cysteine + [acceptor protein]-L-lysine = [E2 ubiquitin-conjugating enzyme]-L-cysteine + N(6)-ubiquitinyl-[acceptor protein]-L-lysine.</text>
        <dbReference type="EC" id="2.3.2.26"/>
    </reaction>
</comment>
<dbReference type="EMBL" id="VJMJ01000253">
    <property type="protein sequence ID" value="KAF0725030.1"/>
    <property type="molecule type" value="Genomic_DNA"/>
</dbReference>
<dbReference type="AlphaFoldDB" id="A0A6G0WF28"/>
<feature type="region of interest" description="Disordered" evidence="10">
    <location>
        <begin position="741"/>
        <end position="780"/>
    </location>
</feature>
<evidence type="ECO:0000256" key="2">
    <source>
        <dbReference type="ARBA" id="ARBA00004906"/>
    </source>
</evidence>
<dbReference type="GO" id="GO:0008270">
    <property type="term" value="F:zinc ion binding"/>
    <property type="evidence" value="ECO:0007669"/>
    <property type="project" value="UniProtKB-KW"/>
</dbReference>
<dbReference type="SUPFAM" id="SSF50156">
    <property type="entry name" value="PDZ domain-like"/>
    <property type="match status" value="1"/>
</dbReference>
<keyword evidence="7 9" id="KW-0833">Ubl conjugation pathway</keyword>
<dbReference type="InterPro" id="IPR035983">
    <property type="entry name" value="Hect_E3_ubiquitin_ligase"/>
</dbReference>
<evidence type="ECO:0000256" key="11">
    <source>
        <dbReference type="SAM" id="Phobius"/>
    </source>
</evidence>
<reference evidence="15 16" key="1">
    <citation type="submission" date="2019-07" db="EMBL/GenBank/DDBJ databases">
        <title>Genomics analysis of Aphanomyces spp. identifies a new class of oomycete effector associated with host adaptation.</title>
        <authorList>
            <person name="Gaulin E."/>
        </authorList>
    </citation>
    <scope>NUCLEOTIDE SEQUENCE [LARGE SCALE GENOMIC DNA]</scope>
    <source>
        <strain evidence="15 16">ATCC 201684</strain>
    </source>
</reference>
<keyword evidence="4" id="KW-0808">Transferase</keyword>
<sequence length="1095" mass="121253">MQPASKARATAIVVLATSMGIASSSTDMEYVLLGAYGVVMVLVVACGLYNLLHYHRPSAPSMSILPGIRAATDLWTEERLGDLWTCGICAFANVGMQATCLLCGCGQDDECIGLGNHQVDAARHRHDWIRQEDGSFRTMSLPQLQCDFAFVGQIAPSPRHATGVMTCLPVHTTLLSPSSAFSSPIDRGEETNMATKPFPLKNQWWLEQLASIKDAMKHKITHIRTSRRDPEAMVRRMCRRLAAMTAEELHAPLNIRFEGEPGVDAGGLEREWYMVISLALFRPCYGGFFAETDATLKSLRVDPRADPTLCRGIGRFLGRALYDGHAIPARLDHIFFKLVLGIPISLNDLGFVHAELHRGLTWILTHDHVETLGLDFSVMEPPDEIIDLMPQGRNILVTDANKKEYVALYLQWICVNRVSAPLAALVRGVHDVLSPCLLSVFDHKEMELLLCGKQEIDVEDWKQFTYVVASKSAMKPHVIAKWFWSILRTLAPSRRAILLQFVTGSSCVPLQGFQALTNRDGQICHFTLRIVSREETIYPVAHTCSNRLDLPDYPNKEMLENALLLAYNMDGTKPLGAIEPQDSMAKFVDDSQSNNRQGSHTDLVHLNDSTMPLEDNVEQDIPDQDDEIDYQVSFNETIIGLTLEADIMPHFHQTIRVKDTTGPAASGGVIQRGDVLLSVNDQLILPNVPFAQVMHRLKSAPRPLVLRFRRAVQVELPAGFALDRRSTAASDLQSVLAVESDNSDDDAVASADSTHDSSAMSTRHKLQDTAPPLPPQSSLLSTWKTMDWGFLRKPSTPMEDIQTAMLSLRIQAPEAQLAPSCPQDKAALLVRWAACPGARTYQLNSSRDWPVKVWRVCTEPMHVCNGGMECLVNGLDFGRAYVFRVRCGLNGNIFGDFSDSSEPVMTASEPLPKDVVLSPIKKQIGVPDAPQLEYHPDFDGQINMSSLVVTWTAVPNANYYQVQGMRHNSVVGLWKTSPELSAFELTDKDSCTMRYRLQGLTSSTEYVVRVRAADSRMRWGEYSCYSLPLATLATDADELDAQAAQARKATAIAVVSNATLGLKSMAHSVKDVMMPMLKEPASETSLITQVLNKCR</sequence>
<organism evidence="15 16">
    <name type="scientific">Aphanomyces euteiches</name>
    <dbReference type="NCBI Taxonomy" id="100861"/>
    <lineage>
        <taxon>Eukaryota</taxon>
        <taxon>Sar</taxon>
        <taxon>Stramenopiles</taxon>
        <taxon>Oomycota</taxon>
        <taxon>Saprolegniomycetes</taxon>
        <taxon>Saprolegniales</taxon>
        <taxon>Verrucalvaceae</taxon>
        <taxon>Aphanomyces</taxon>
    </lineage>
</organism>
<dbReference type="PANTHER" id="PTHR11254:SF440">
    <property type="entry name" value="E3 UBIQUITIN-PROTEIN LIGASE NEDD-4"/>
    <property type="match status" value="1"/>
</dbReference>
<feature type="domain" description="PDZ" evidence="12">
    <location>
        <begin position="627"/>
        <end position="712"/>
    </location>
</feature>
<protein>
    <recommendedName>
        <fullName evidence="3">HECT-type E3 ubiquitin transferase</fullName>
        <ecNumber evidence="3">2.3.2.26</ecNumber>
    </recommendedName>
</protein>
<dbReference type="InterPro" id="IPR001478">
    <property type="entry name" value="PDZ"/>
</dbReference>
<dbReference type="InterPro" id="IPR036034">
    <property type="entry name" value="PDZ_sf"/>
</dbReference>
<dbReference type="SUPFAM" id="SSF49265">
    <property type="entry name" value="Fibronectin type III"/>
    <property type="match status" value="2"/>
</dbReference>
<evidence type="ECO:0000256" key="8">
    <source>
        <dbReference type="ARBA" id="ARBA00022833"/>
    </source>
</evidence>
<evidence type="ECO:0000256" key="4">
    <source>
        <dbReference type="ARBA" id="ARBA00022679"/>
    </source>
</evidence>
<evidence type="ECO:0000256" key="3">
    <source>
        <dbReference type="ARBA" id="ARBA00012485"/>
    </source>
</evidence>
<dbReference type="InterPro" id="IPR050409">
    <property type="entry name" value="E3_ubiq-protein_ligase"/>
</dbReference>
<evidence type="ECO:0000313" key="16">
    <source>
        <dbReference type="Proteomes" id="UP000481153"/>
    </source>
</evidence>
<feature type="compositionally biased region" description="Low complexity" evidence="10">
    <location>
        <begin position="748"/>
        <end position="761"/>
    </location>
</feature>
<dbReference type="SMART" id="SM00060">
    <property type="entry name" value="FN3"/>
    <property type="match status" value="2"/>
</dbReference>
<dbReference type="CDD" id="cd00063">
    <property type="entry name" value="FN3"/>
    <property type="match status" value="1"/>
</dbReference>
<evidence type="ECO:0000256" key="1">
    <source>
        <dbReference type="ARBA" id="ARBA00000885"/>
    </source>
</evidence>
<evidence type="ECO:0000256" key="7">
    <source>
        <dbReference type="ARBA" id="ARBA00022786"/>
    </source>
</evidence>
<comment type="pathway">
    <text evidence="2">Protein modification; protein ubiquitination.</text>
</comment>
<dbReference type="GO" id="GO:0016567">
    <property type="term" value="P:protein ubiquitination"/>
    <property type="evidence" value="ECO:0007669"/>
    <property type="project" value="TreeGrafter"/>
</dbReference>
<feature type="active site" description="Glycyl thioester intermediate" evidence="9">
    <location>
        <position position="544"/>
    </location>
</feature>
<dbReference type="PROSITE" id="PS01358">
    <property type="entry name" value="ZF_RANBP2_1"/>
    <property type="match status" value="1"/>
</dbReference>
<dbReference type="GO" id="GO:0005737">
    <property type="term" value="C:cytoplasm"/>
    <property type="evidence" value="ECO:0007669"/>
    <property type="project" value="TreeGrafter"/>
</dbReference>
<dbReference type="CDD" id="cd00136">
    <property type="entry name" value="PDZ_canonical"/>
    <property type="match status" value="1"/>
</dbReference>
<dbReference type="InterPro" id="IPR001876">
    <property type="entry name" value="Znf_RanBP2"/>
</dbReference>
<evidence type="ECO:0000259" key="12">
    <source>
        <dbReference type="PROSITE" id="PS50106"/>
    </source>
</evidence>
<keyword evidence="11" id="KW-1133">Transmembrane helix</keyword>
<evidence type="ECO:0000259" key="13">
    <source>
        <dbReference type="PROSITE" id="PS50237"/>
    </source>
</evidence>
<dbReference type="PROSITE" id="PS50106">
    <property type="entry name" value="PDZ"/>
    <property type="match status" value="1"/>
</dbReference>
<proteinExistence type="predicted"/>
<dbReference type="InterPro" id="IPR000569">
    <property type="entry name" value="HECT_dom"/>
</dbReference>
<dbReference type="SUPFAM" id="SSF56204">
    <property type="entry name" value="Hect, E3 ligase catalytic domain"/>
    <property type="match status" value="1"/>
</dbReference>
<dbReference type="FunFam" id="3.30.2410.10:FF:000009">
    <property type="entry name" value="Probable E3 ubiquitin-protein ligase HECTD2"/>
    <property type="match status" value="1"/>
</dbReference>
<comment type="caution">
    <text evidence="15">The sequence shown here is derived from an EMBL/GenBank/DDBJ whole genome shotgun (WGS) entry which is preliminary data.</text>
</comment>
<evidence type="ECO:0000256" key="6">
    <source>
        <dbReference type="ARBA" id="ARBA00022771"/>
    </source>
</evidence>
<evidence type="ECO:0000313" key="15">
    <source>
        <dbReference type="EMBL" id="KAF0725030.1"/>
    </source>
</evidence>
<dbReference type="GO" id="GO:0061630">
    <property type="term" value="F:ubiquitin protein ligase activity"/>
    <property type="evidence" value="ECO:0007669"/>
    <property type="project" value="UniProtKB-EC"/>
</dbReference>
<gene>
    <name evidence="15" type="ORF">Ae201684_016428</name>
</gene>
<dbReference type="Gene3D" id="3.30.2410.10">
    <property type="entry name" value="Hect, E3 ligase catalytic domain"/>
    <property type="match status" value="1"/>
</dbReference>
<dbReference type="Gene3D" id="2.30.42.10">
    <property type="match status" value="1"/>
</dbReference>
<dbReference type="EC" id="2.3.2.26" evidence="3"/>
<dbReference type="Gene3D" id="3.90.1750.10">
    <property type="entry name" value="Hect, E3 ligase catalytic domains"/>
    <property type="match status" value="1"/>
</dbReference>
<dbReference type="Proteomes" id="UP000481153">
    <property type="component" value="Unassembled WGS sequence"/>
</dbReference>
<keyword evidence="11" id="KW-0472">Membrane</keyword>
<dbReference type="GO" id="GO:0006511">
    <property type="term" value="P:ubiquitin-dependent protein catabolic process"/>
    <property type="evidence" value="ECO:0007669"/>
    <property type="project" value="TreeGrafter"/>
</dbReference>
<dbReference type="InterPro" id="IPR013783">
    <property type="entry name" value="Ig-like_fold"/>
</dbReference>
<keyword evidence="6" id="KW-0863">Zinc-finger</keyword>
<dbReference type="VEuPathDB" id="FungiDB:AeMF1_000027"/>
<dbReference type="PROSITE" id="PS50237">
    <property type="entry name" value="HECT"/>
    <property type="match status" value="1"/>
</dbReference>
<keyword evidence="5" id="KW-0479">Metal-binding</keyword>
<feature type="domain" description="Fibronectin type-III" evidence="14">
    <location>
        <begin position="926"/>
        <end position="1034"/>
    </location>
</feature>
<dbReference type="Pfam" id="PF00632">
    <property type="entry name" value="HECT"/>
    <property type="match status" value="1"/>
</dbReference>
<accession>A0A6G0WF28</accession>
<dbReference type="Gene3D" id="2.60.40.10">
    <property type="entry name" value="Immunoglobulins"/>
    <property type="match status" value="1"/>
</dbReference>